<keyword evidence="1 7" id="KW-0479">Metal-binding</keyword>
<dbReference type="Pfam" id="PF21175">
    <property type="entry name" value="RecR_C"/>
    <property type="match status" value="1"/>
</dbReference>
<keyword evidence="5 7" id="KW-0233">DNA recombination</keyword>
<dbReference type="Gene3D" id="3.40.1360.10">
    <property type="match status" value="1"/>
</dbReference>
<reference evidence="9 10" key="1">
    <citation type="submission" date="2019-04" db="EMBL/GenBank/DDBJ databases">
        <authorList>
            <person name="Embree M."/>
            <person name="Gaffney J.R."/>
        </authorList>
    </citation>
    <scope>NUCLEOTIDE SEQUENCE [LARGE SCALE GENOMIC DNA]</scope>
    <source>
        <strain evidence="9 10">JE7A12</strain>
    </source>
</reference>
<dbReference type="PROSITE" id="PS01300">
    <property type="entry name" value="RECR"/>
    <property type="match status" value="1"/>
</dbReference>
<sequence>MASYSVAPLQKLIEQFEKLPGIGAKTAQRLAYFVLNMPKTEAEEFSKAIIDAHEKIKYCSICCNFTDKDKCPVCTSASRDHSVICVVETPRDAMAMESTNEYRGTYHVLHGAISPLNGVGPDQLKIKELLARLNNQEVKEVIMATNPTVEGEATAMYLTRLLKPLGIKVTRLAYGIPVGGDLEYADEVTLARALEGRTDL</sequence>
<organism evidence="9 10">
    <name type="scientific">Ruminococcus bovis</name>
    <dbReference type="NCBI Taxonomy" id="2564099"/>
    <lineage>
        <taxon>Bacteria</taxon>
        <taxon>Bacillati</taxon>
        <taxon>Bacillota</taxon>
        <taxon>Clostridia</taxon>
        <taxon>Eubacteriales</taxon>
        <taxon>Oscillospiraceae</taxon>
        <taxon>Ruminococcus</taxon>
    </lineage>
</organism>
<keyword evidence="6 7" id="KW-0234">DNA repair</keyword>
<dbReference type="Gene3D" id="1.10.8.420">
    <property type="entry name" value="RecR Domain 1"/>
    <property type="match status" value="1"/>
</dbReference>
<evidence type="ECO:0000256" key="5">
    <source>
        <dbReference type="ARBA" id="ARBA00023172"/>
    </source>
</evidence>
<protein>
    <recommendedName>
        <fullName evidence="7">Recombination protein RecR</fullName>
    </recommendedName>
</protein>
<gene>
    <name evidence="7 9" type="primary">recR</name>
    <name evidence="9" type="ORF">E5Z56_00750</name>
</gene>
<dbReference type="KEGG" id="ruj:E5Z56_00750"/>
<comment type="function">
    <text evidence="7">May play a role in DNA repair. It seems to be involved in an RecBC-independent recombinational process of DNA repair. It may act with RecF and RecO.</text>
</comment>
<dbReference type="InterPro" id="IPR034137">
    <property type="entry name" value="TOPRIM_RecR"/>
</dbReference>
<dbReference type="PANTHER" id="PTHR30446">
    <property type="entry name" value="RECOMBINATION PROTEIN RECR"/>
    <property type="match status" value="1"/>
</dbReference>
<evidence type="ECO:0000256" key="1">
    <source>
        <dbReference type="ARBA" id="ARBA00022723"/>
    </source>
</evidence>
<dbReference type="HAMAP" id="MF_00017">
    <property type="entry name" value="RecR"/>
    <property type="match status" value="1"/>
</dbReference>
<dbReference type="GO" id="GO:0008270">
    <property type="term" value="F:zinc ion binding"/>
    <property type="evidence" value="ECO:0007669"/>
    <property type="project" value="UniProtKB-KW"/>
</dbReference>
<dbReference type="GO" id="GO:0003677">
    <property type="term" value="F:DNA binding"/>
    <property type="evidence" value="ECO:0007669"/>
    <property type="project" value="UniProtKB-UniRule"/>
</dbReference>
<dbReference type="InterPro" id="IPR006171">
    <property type="entry name" value="TOPRIM_dom"/>
</dbReference>
<dbReference type="GO" id="GO:0006281">
    <property type="term" value="P:DNA repair"/>
    <property type="evidence" value="ECO:0007669"/>
    <property type="project" value="UniProtKB-UniRule"/>
</dbReference>
<dbReference type="RefSeq" id="WP_138156079.1">
    <property type="nucleotide sequence ID" value="NZ_CP039381.1"/>
</dbReference>
<keyword evidence="2 7" id="KW-0227">DNA damage</keyword>
<evidence type="ECO:0000313" key="10">
    <source>
        <dbReference type="Proteomes" id="UP000301475"/>
    </source>
</evidence>
<dbReference type="CDD" id="cd01025">
    <property type="entry name" value="TOPRIM_recR"/>
    <property type="match status" value="1"/>
</dbReference>
<keyword evidence="4 7" id="KW-0862">Zinc</keyword>
<proteinExistence type="inferred from homology"/>
<dbReference type="Pfam" id="PF13662">
    <property type="entry name" value="Toprim_4"/>
    <property type="match status" value="1"/>
</dbReference>
<dbReference type="Pfam" id="PF21176">
    <property type="entry name" value="RecR_HhH"/>
    <property type="match status" value="1"/>
</dbReference>
<dbReference type="InterPro" id="IPR023627">
    <property type="entry name" value="Rcmb_RecR"/>
</dbReference>
<evidence type="ECO:0000256" key="4">
    <source>
        <dbReference type="ARBA" id="ARBA00022833"/>
    </source>
</evidence>
<evidence type="ECO:0000256" key="7">
    <source>
        <dbReference type="HAMAP-Rule" id="MF_00017"/>
    </source>
</evidence>
<dbReference type="SMART" id="SM00493">
    <property type="entry name" value="TOPRIM"/>
    <property type="match status" value="1"/>
</dbReference>
<dbReference type="AlphaFoldDB" id="A0A4P8XST4"/>
<evidence type="ECO:0000256" key="6">
    <source>
        <dbReference type="ARBA" id="ARBA00023204"/>
    </source>
</evidence>
<dbReference type="Gene3D" id="3.30.60.80">
    <property type="match status" value="1"/>
</dbReference>
<dbReference type="SUPFAM" id="SSF111304">
    <property type="entry name" value="Recombination protein RecR"/>
    <property type="match status" value="1"/>
</dbReference>
<dbReference type="Pfam" id="PF02132">
    <property type="entry name" value="RecR_ZnF"/>
    <property type="match status" value="1"/>
</dbReference>
<evidence type="ECO:0000256" key="3">
    <source>
        <dbReference type="ARBA" id="ARBA00022771"/>
    </source>
</evidence>
<name>A0A4P8XST4_9FIRM</name>
<comment type="similarity">
    <text evidence="7">Belongs to the RecR family.</text>
</comment>
<evidence type="ECO:0000259" key="8">
    <source>
        <dbReference type="PROSITE" id="PS50880"/>
    </source>
</evidence>
<dbReference type="PROSITE" id="PS50880">
    <property type="entry name" value="TOPRIM"/>
    <property type="match status" value="1"/>
</dbReference>
<dbReference type="GO" id="GO:0006310">
    <property type="term" value="P:DNA recombination"/>
    <property type="evidence" value="ECO:0007669"/>
    <property type="project" value="UniProtKB-UniRule"/>
</dbReference>
<feature type="zinc finger region" description="C4-type" evidence="7">
    <location>
        <begin position="59"/>
        <end position="74"/>
    </location>
</feature>
<dbReference type="NCBIfam" id="TIGR00615">
    <property type="entry name" value="recR"/>
    <property type="match status" value="1"/>
</dbReference>
<dbReference type="InterPro" id="IPR015967">
    <property type="entry name" value="Rcmb_RecR_Znf"/>
</dbReference>
<keyword evidence="10" id="KW-1185">Reference proteome</keyword>
<dbReference type="Proteomes" id="UP000301475">
    <property type="component" value="Chromosome"/>
</dbReference>
<dbReference type="PANTHER" id="PTHR30446:SF0">
    <property type="entry name" value="RECOMBINATION PROTEIN RECR"/>
    <property type="match status" value="1"/>
</dbReference>
<dbReference type="Gene3D" id="6.10.250.240">
    <property type="match status" value="1"/>
</dbReference>
<dbReference type="EMBL" id="CP039381">
    <property type="protein sequence ID" value="QCT05981.1"/>
    <property type="molecule type" value="Genomic_DNA"/>
</dbReference>
<dbReference type="InterPro" id="IPR000093">
    <property type="entry name" value="DNA_Rcmb_RecR"/>
</dbReference>
<feature type="domain" description="Toprim" evidence="8">
    <location>
        <begin position="82"/>
        <end position="177"/>
    </location>
</feature>
<evidence type="ECO:0000256" key="2">
    <source>
        <dbReference type="ARBA" id="ARBA00022763"/>
    </source>
</evidence>
<keyword evidence="3 7" id="KW-0863">Zinc-finger</keyword>
<dbReference type="OrthoDB" id="9802672at2"/>
<evidence type="ECO:0000313" key="9">
    <source>
        <dbReference type="EMBL" id="QCT05981.1"/>
    </source>
</evidence>
<accession>A0A4P8XST4</accession>